<evidence type="ECO:0000313" key="2">
    <source>
        <dbReference type="Proteomes" id="UP001164693"/>
    </source>
</evidence>
<evidence type="ECO:0000313" key="1">
    <source>
        <dbReference type="EMBL" id="WAX58526.1"/>
    </source>
</evidence>
<gene>
    <name evidence="1" type="ORF">M6B22_07110</name>
</gene>
<dbReference type="EMBL" id="CP097463">
    <property type="protein sequence ID" value="WAX58526.1"/>
    <property type="molecule type" value="Genomic_DNA"/>
</dbReference>
<name>A0ABY7K0Z9_9ACTN</name>
<accession>A0ABY7K0Z9</accession>
<reference evidence="1" key="1">
    <citation type="submission" date="2022-05" db="EMBL/GenBank/DDBJ databases">
        <title>Jatrophihabitans sp. SB3-54 whole genome sequence.</title>
        <authorList>
            <person name="Suh M.K."/>
            <person name="Eom M.K."/>
            <person name="Kim J.S."/>
            <person name="Kim H.S."/>
            <person name="Do H.E."/>
            <person name="Shin Y.K."/>
            <person name="Lee J.-S."/>
        </authorList>
    </citation>
    <scope>NUCLEOTIDE SEQUENCE</scope>
    <source>
        <strain evidence="1">SB3-54</strain>
    </source>
</reference>
<dbReference type="Proteomes" id="UP001164693">
    <property type="component" value="Chromosome"/>
</dbReference>
<protein>
    <submittedName>
        <fullName evidence="1">Uncharacterized protein</fullName>
    </submittedName>
</protein>
<proteinExistence type="predicted"/>
<organism evidence="1 2">
    <name type="scientific">Jatrophihabitans cynanchi</name>
    <dbReference type="NCBI Taxonomy" id="2944128"/>
    <lineage>
        <taxon>Bacteria</taxon>
        <taxon>Bacillati</taxon>
        <taxon>Actinomycetota</taxon>
        <taxon>Actinomycetes</taxon>
        <taxon>Jatrophihabitantales</taxon>
        <taxon>Jatrophihabitantaceae</taxon>
        <taxon>Jatrophihabitans</taxon>
    </lineage>
</organism>
<keyword evidence="2" id="KW-1185">Reference proteome</keyword>
<dbReference type="RefSeq" id="WP_269445064.1">
    <property type="nucleotide sequence ID" value="NZ_CP097463.1"/>
</dbReference>
<sequence length="382" mass="41250">MSGPNGAGVSGGVSQVYTEEGESWLRVSPGHSISERWLQERAPDLYAQWWAAPSGAQRDQLAHVIEQRLDELEAAPTWRQAANAAGERADSALVERVSRYEDQAERLGMIAIDDPTRPGEHLRFQHEGDRLRDELATAPIDAQPELLTRRLEAAELAADRPVLEAASGYTVQVDRLAVGALAGNRSSEPMAVSADAVRAEMIAEHPQAALRADVLTAVAAAGYDAPQLRGEVERHGVDLAQIAPALLPASDFNQRHAAAIDATLDREIAAGGFDGLPSYMAAWRHARPATMSLHDTERAIVEHVVAGVITSSDPGGADARAADRMWQRAADRVALREWSAAHRELEAPVDRVDGPERQLELGLMHFDDAVAETGHDAEQEVG</sequence>